<dbReference type="InterPro" id="IPR025403">
    <property type="entry name" value="TgpA-like_C"/>
</dbReference>
<keyword evidence="1" id="KW-0812">Transmembrane</keyword>
<reference evidence="4" key="1">
    <citation type="journal article" date="2019" name="Int. J. Syst. Evol. Microbiol.">
        <title>The Global Catalogue of Microorganisms (GCM) 10K type strain sequencing project: providing services to taxonomists for standard genome sequencing and annotation.</title>
        <authorList>
            <consortium name="The Broad Institute Genomics Platform"/>
            <consortium name="The Broad Institute Genome Sequencing Center for Infectious Disease"/>
            <person name="Wu L."/>
            <person name="Ma J."/>
        </authorList>
    </citation>
    <scope>NUCLEOTIDE SEQUENCE [LARGE SCALE GENOMIC DNA]</scope>
    <source>
        <strain evidence="4">CGMCC 4.7241</strain>
    </source>
</reference>
<evidence type="ECO:0000259" key="2">
    <source>
        <dbReference type="Pfam" id="PF13559"/>
    </source>
</evidence>
<protein>
    <submittedName>
        <fullName evidence="3">DUF4129 domain-containing protein</fullName>
    </submittedName>
</protein>
<evidence type="ECO:0000313" key="3">
    <source>
        <dbReference type="EMBL" id="MFC3766301.1"/>
    </source>
</evidence>
<evidence type="ECO:0000256" key="1">
    <source>
        <dbReference type="SAM" id="Phobius"/>
    </source>
</evidence>
<dbReference type="EMBL" id="JBHRZH010000051">
    <property type="protein sequence ID" value="MFC3766301.1"/>
    <property type="molecule type" value="Genomic_DNA"/>
</dbReference>
<keyword evidence="4" id="KW-1185">Reference proteome</keyword>
<gene>
    <name evidence="3" type="ORF">ACFOUW_36115</name>
</gene>
<feature type="domain" description="Protein-glutamine gamma-glutamyltransferase-like C-terminal" evidence="2">
    <location>
        <begin position="128"/>
        <end position="197"/>
    </location>
</feature>
<evidence type="ECO:0000313" key="4">
    <source>
        <dbReference type="Proteomes" id="UP001595699"/>
    </source>
</evidence>
<comment type="caution">
    <text evidence="3">The sequence shown here is derived from an EMBL/GenBank/DDBJ whole genome shotgun (WGS) entry which is preliminary data.</text>
</comment>
<proteinExistence type="predicted"/>
<dbReference type="Proteomes" id="UP001595699">
    <property type="component" value="Unassembled WGS sequence"/>
</dbReference>
<organism evidence="3 4">
    <name type="scientific">Tenggerimyces flavus</name>
    <dbReference type="NCBI Taxonomy" id="1708749"/>
    <lineage>
        <taxon>Bacteria</taxon>
        <taxon>Bacillati</taxon>
        <taxon>Actinomycetota</taxon>
        <taxon>Actinomycetes</taxon>
        <taxon>Propionibacteriales</taxon>
        <taxon>Nocardioidaceae</taxon>
        <taxon>Tenggerimyces</taxon>
    </lineage>
</organism>
<dbReference type="RefSeq" id="WP_205117922.1">
    <property type="nucleotide sequence ID" value="NZ_JAFBCM010000001.1"/>
</dbReference>
<dbReference type="Pfam" id="PF13559">
    <property type="entry name" value="DUF4129"/>
    <property type="match status" value="1"/>
</dbReference>
<name>A0ABV7YLS8_9ACTN</name>
<sequence length="212" mass="23562">MILLDPPIDIGREEAARAAREELVKRIYHEDEPGVVSRALQWLYERILEFLAQIASNSPGGYWGIIAVVLLVVLLVILIRWRVGKLARSRARADAVVFEGRTRTAAEHRSDAEAAALAGDFEKAVRERFRAIVRDLEERTLIDERLGRTAYEVSTEVALVAPDAAEPMRAAATVFDEVCYGSRPGSEHAYGVVKQADEAIRSIRRRAARVAG</sequence>
<accession>A0ABV7YLS8</accession>
<keyword evidence="1" id="KW-0472">Membrane</keyword>
<feature type="transmembrane region" description="Helical" evidence="1">
    <location>
        <begin position="61"/>
        <end position="81"/>
    </location>
</feature>
<keyword evidence="1" id="KW-1133">Transmembrane helix</keyword>